<evidence type="ECO:0000313" key="1">
    <source>
        <dbReference type="EMBL" id="KKO12321.1"/>
    </source>
</evidence>
<dbReference type="AlphaFoldDB" id="A0A0F9W4Y5"/>
<name>A0A0F9W4Y5_9ZZZZ</name>
<comment type="caution">
    <text evidence="1">The sequence shown here is derived from an EMBL/GenBank/DDBJ whole genome shotgun (WGS) entry which is preliminary data.</text>
</comment>
<organism evidence="1">
    <name type="scientific">marine sediment metagenome</name>
    <dbReference type="NCBI Taxonomy" id="412755"/>
    <lineage>
        <taxon>unclassified sequences</taxon>
        <taxon>metagenomes</taxon>
        <taxon>ecological metagenomes</taxon>
    </lineage>
</organism>
<proteinExistence type="predicted"/>
<gene>
    <name evidence="1" type="ORF">LCGC14_0003310</name>
</gene>
<accession>A0A0F9W4Y5</accession>
<reference evidence="1" key="1">
    <citation type="journal article" date="2015" name="Nature">
        <title>Complex archaea that bridge the gap between prokaryotes and eukaryotes.</title>
        <authorList>
            <person name="Spang A."/>
            <person name="Saw J.H."/>
            <person name="Jorgensen S.L."/>
            <person name="Zaremba-Niedzwiedzka K."/>
            <person name="Martijn J."/>
            <person name="Lind A.E."/>
            <person name="van Eijk R."/>
            <person name="Schleper C."/>
            <person name="Guy L."/>
            <person name="Ettema T.J."/>
        </authorList>
    </citation>
    <scope>NUCLEOTIDE SEQUENCE</scope>
</reference>
<dbReference type="EMBL" id="LAZR01000001">
    <property type="protein sequence ID" value="KKO12321.1"/>
    <property type="molecule type" value="Genomic_DNA"/>
</dbReference>
<evidence type="ECO:0008006" key="2">
    <source>
        <dbReference type="Google" id="ProtNLM"/>
    </source>
</evidence>
<sequence length="232" mass="25566">MNSHAASNRASTNRPVVARVLSAAVQICLLLTLAACSDPADTPTETEALTGRFAGSQPADQFIANIAQYCGQSFAGRVVANTPPPEDDAFANQTLVMHVRECSNNEIRIPFHVGDDHSRTWIVTRTDDGLRLKHDHRHEDGSDDAVTMYGGDTDDDGTARRQEFPVDQFSIDMFTRGDMLVSLTNVWAMEIVPGEVFVYELGRRDSNRLFRVEFDLSAAVPTPPDPWGHPPL</sequence>
<protein>
    <recommendedName>
        <fullName evidence="2">Secreted protein</fullName>
    </recommendedName>
</protein>